<accession>A0A517Q2E6</accession>
<evidence type="ECO:0000256" key="2">
    <source>
        <dbReference type="ARBA" id="ARBA00022576"/>
    </source>
</evidence>
<dbReference type="Gene3D" id="3.90.1150.10">
    <property type="entry name" value="Aspartate Aminotransferase, domain 1"/>
    <property type="match status" value="1"/>
</dbReference>
<dbReference type="Proteomes" id="UP000315647">
    <property type="component" value="Chromosome"/>
</dbReference>
<dbReference type="GO" id="GO:0030170">
    <property type="term" value="F:pyridoxal phosphate binding"/>
    <property type="evidence" value="ECO:0007669"/>
    <property type="project" value="InterPro"/>
</dbReference>
<evidence type="ECO:0000256" key="4">
    <source>
        <dbReference type="ARBA" id="ARBA00022898"/>
    </source>
</evidence>
<dbReference type="GO" id="GO:0047589">
    <property type="term" value="F:5-aminovalerate transaminase activity"/>
    <property type="evidence" value="ECO:0007669"/>
    <property type="project" value="UniProtKB-EC"/>
</dbReference>
<keyword evidence="2 6" id="KW-0032">Aminotransferase</keyword>
<proteinExistence type="inferred from homology"/>
<dbReference type="Gene3D" id="3.40.640.10">
    <property type="entry name" value="Type I PLP-dependent aspartate aminotransferase-like (Major domain)"/>
    <property type="match status" value="1"/>
</dbReference>
<dbReference type="PANTHER" id="PTHR11986">
    <property type="entry name" value="AMINOTRANSFERASE CLASS III"/>
    <property type="match status" value="1"/>
</dbReference>
<keyword evidence="3 6" id="KW-0808">Transferase</keyword>
<dbReference type="EC" id="2.6.1.48" evidence="6"/>
<dbReference type="RefSeq" id="WP_145448356.1">
    <property type="nucleotide sequence ID" value="NZ_CP037421.1"/>
</dbReference>
<keyword evidence="7" id="KW-1185">Reference proteome</keyword>
<dbReference type="InterPro" id="IPR005814">
    <property type="entry name" value="Aminotrans_3"/>
</dbReference>
<dbReference type="CDD" id="cd00610">
    <property type="entry name" value="OAT_like"/>
    <property type="match status" value="1"/>
</dbReference>
<name>A0A517Q2E6_9PLAN</name>
<gene>
    <name evidence="6" type="primary">davT</name>
    <name evidence="6" type="ORF">Enr10x_10950</name>
</gene>
<evidence type="ECO:0000313" key="6">
    <source>
        <dbReference type="EMBL" id="QDT25798.1"/>
    </source>
</evidence>
<dbReference type="PANTHER" id="PTHR11986:SF79">
    <property type="entry name" value="ACETYLORNITHINE AMINOTRANSFERASE, MITOCHONDRIAL"/>
    <property type="match status" value="1"/>
</dbReference>
<comment type="cofactor">
    <cofactor evidence="1">
        <name>pyridoxal 5'-phosphate</name>
        <dbReference type="ChEBI" id="CHEBI:597326"/>
    </cofactor>
</comment>
<organism evidence="6 7">
    <name type="scientific">Gimesia panareensis</name>
    <dbReference type="NCBI Taxonomy" id="2527978"/>
    <lineage>
        <taxon>Bacteria</taxon>
        <taxon>Pseudomonadati</taxon>
        <taxon>Planctomycetota</taxon>
        <taxon>Planctomycetia</taxon>
        <taxon>Planctomycetales</taxon>
        <taxon>Planctomycetaceae</taxon>
        <taxon>Gimesia</taxon>
    </lineage>
</organism>
<keyword evidence="4 5" id="KW-0663">Pyridoxal phosphate</keyword>
<dbReference type="InterPro" id="IPR015424">
    <property type="entry name" value="PyrdxlP-dep_Trfase"/>
</dbReference>
<evidence type="ECO:0000256" key="5">
    <source>
        <dbReference type="RuleBase" id="RU003560"/>
    </source>
</evidence>
<dbReference type="Pfam" id="PF00202">
    <property type="entry name" value="Aminotran_3"/>
    <property type="match status" value="1"/>
</dbReference>
<dbReference type="InterPro" id="IPR015422">
    <property type="entry name" value="PyrdxlP-dep_Trfase_small"/>
</dbReference>
<dbReference type="EMBL" id="CP037421">
    <property type="protein sequence ID" value="QDT25798.1"/>
    <property type="molecule type" value="Genomic_DNA"/>
</dbReference>
<dbReference type="SUPFAM" id="SSF53383">
    <property type="entry name" value="PLP-dependent transferases"/>
    <property type="match status" value="1"/>
</dbReference>
<evidence type="ECO:0000313" key="7">
    <source>
        <dbReference type="Proteomes" id="UP000315647"/>
    </source>
</evidence>
<dbReference type="AlphaFoldDB" id="A0A517Q2E6"/>
<evidence type="ECO:0000256" key="1">
    <source>
        <dbReference type="ARBA" id="ARBA00001933"/>
    </source>
</evidence>
<dbReference type="InterPro" id="IPR015421">
    <property type="entry name" value="PyrdxlP-dep_Trfase_major"/>
</dbReference>
<protein>
    <submittedName>
        <fullName evidence="6">5-aminovalerate aminotransferase DavT</fullName>
        <ecNumber evidence="6">2.6.1.48</ecNumber>
    </submittedName>
</protein>
<comment type="similarity">
    <text evidence="5">Belongs to the class-III pyridoxal-phosphate-dependent aminotransferase family.</text>
</comment>
<dbReference type="InterPro" id="IPR050103">
    <property type="entry name" value="Class-III_PLP-dep_AT"/>
</dbReference>
<sequence length="468" mass="50947">MTTAIQFDNENQSNAVREDLFQTEPLSLRTFTPSQAVLAKSAGCYHWTPEGRRLYDFTSGVLVANLGHNPRSWMKRFSEYMGWKPEHVTGEGEGDYFEAVTLTAYNAVTPIETEASKRLIASIQSSPGGNRCDKVMWAASGSEAVQKALWACLHRDPQRDIILATRYGFHGKKGLAGAVTGSETDADRDPRVKFISFPRTECDDMSKYEDTLDTSAYQKELEDLWAEYGSRINCLITEPYLGGGGSYHPQLAYHKVLQDFCRAHDIMLIFDEVQANFGRTGCMYAFEKYQVEPDFVVLGKGLGNGVPVAAAVGRNDVIASLKYGEASDTWSANPLSSASVLATLDEFESTDVMENTQKLSALYTDGLLSLKETGVIAKVRGEGMVFGIECAELGGKTSQEVAVELVKTCYLGEAGGDGIHLLGALAGNVLRVSPPMTMTEAEATESIALLKRMCEQLAAQLQGAPASA</sequence>
<dbReference type="GO" id="GO:0042802">
    <property type="term" value="F:identical protein binding"/>
    <property type="evidence" value="ECO:0007669"/>
    <property type="project" value="TreeGrafter"/>
</dbReference>
<evidence type="ECO:0000256" key="3">
    <source>
        <dbReference type="ARBA" id="ARBA00022679"/>
    </source>
</evidence>
<reference evidence="6 7" key="1">
    <citation type="submission" date="2019-03" db="EMBL/GenBank/DDBJ databases">
        <title>Deep-cultivation of Planctomycetes and their phenomic and genomic characterization uncovers novel biology.</title>
        <authorList>
            <person name="Wiegand S."/>
            <person name="Jogler M."/>
            <person name="Boedeker C."/>
            <person name="Pinto D."/>
            <person name="Vollmers J."/>
            <person name="Rivas-Marin E."/>
            <person name="Kohn T."/>
            <person name="Peeters S.H."/>
            <person name="Heuer A."/>
            <person name="Rast P."/>
            <person name="Oberbeckmann S."/>
            <person name="Bunk B."/>
            <person name="Jeske O."/>
            <person name="Meyerdierks A."/>
            <person name="Storesund J.E."/>
            <person name="Kallscheuer N."/>
            <person name="Luecker S."/>
            <person name="Lage O.M."/>
            <person name="Pohl T."/>
            <person name="Merkel B.J."/>
            <person name="Hornburger P."/>
            <person name="Mueller R.-W."/>
            <person name="Bruemmer F."/>
            <person name="Labrenz M."/>
            <person name="Spormann A.M."/>
            <person name="Op den Camp H."/>
            <person name="Overmann J."/>
            <person name="Amann R."/>
            <person name="Jetten M.S.M."/>
            <person name="Mascher T."/>
            <person name="Medema M.H."/>
            <person name="Devos D.P."/>
            <person name="Kaster A.-K."/>
            <person name="Ovreas L."/>
            <person name="Rohde M."/>
            <person name="Galperin M.Y."/>
            <person name="Jogler C."/>
        </authorList>
    </citation>
    <scope>NUCLEOTIDE SEQUENCE [LARGE SCALE GENOMIC DNA]</scope>
    <source>
        <strain evidence="6 7">Enr10</strain>
    </source>
</reference>